<gene>
    <name evidence="1" type="ORF">LTR37_006651</name>
</gene>
<sequence length="254" mass="28543">MSMCAPNLVRSQPHRKDSWGDASCDPLSTLLPGALWDYMPPPNAAAAAYATPTSRSDYSAGSHLSAWSSPCTRSEVCSQPPTLPRVKIESQQEMLVPSRASVPEASPRHPLDNSRLRTTQHPDSKPVEERIKAYLAPSSTSDPDESKPRIGREDRRRACSSEDLRVGHSEDRQKRCYTKPEDASCFCEKCGKLFQRTYNLKAHMETHDPQRSAPHACEYTGCDKKFVRRTDLLRHEQSATRNEEADDERTQGDE</sequence>
<name>A0ACC3NHJ3_9PEZI</name>
<accession>A0ACC3NHJ3</accession>
<protein>
    <submittedName>
        <fullName evidence="1">Uncharacterized protein</fullName>
    </submittedName>
</protein>
<comment type="caution">
    <text evidence="1">The sequence shown here is derived from an EMBL/GenBank/DDBJ whole genome shotgun (WGS) entry which is preliminary data.</text>
</comment>
<reference evidence="1" key="1">
    <citation type="submission" date="2023-07" db="EMBL/GenBank/DDBJ databases">
        <title>Black Yeasts Isolated from many extreme environments.</title>
        <authorList>
            <person name="Coleine C."/>
            <person name="Stajich J.E."/>
            <person name="Selbmann L."/>
        </authorList>
    </citation>
    <scope>NUCLEOTIDE SEQUENCE</scope>
    <source>
        <strain evidence="1">CCFEE 5714</strain>
    </source>
</reference>
<organism evidence="1 2">
    <name type="scientific">Vermiconidia calcicola</name>
    <dbReference type="NCBI Taxonomy" id="1690605"/>
    <lineage>
        <taxon>Eukaryota</taxon>
        <taxon>Fungi</taxon>
        <taxon>Dikarya</taxon>
        <taxon>Ascomycota</taxon>
        <taxon>Pezizomycotina</taxon>
        <taxon>Dothideomycetes</taxon>
        <taxon>Dothideomycetidae</taxon>
        <taxon>Mycosphaerellales</taxon>
        <taxon>Extremaceae</taxon>
        <taxon>Vermiconidia</taxon>
    </lineage>
</organism>
<dbReference type="EMBL" id="JAUTXU010000044">
    <property type="protein sequence ID" value="KAK3716206.1"/>
    <property type="molecule type" value="Genomic_DNA"/>
</dbReference>
<dbReference type="Proteomes" id="UP001281147">
    <property type="component" value="Unassembled WGS sequence"/>
</dbReference>
<keyword evidence="2" id="KW-1185">Reference proteome</keyword>
<proteinExistence type="predicted"/>
<evidence type="ECO:0000313" key="1">
    <source>
        <dbReference type="EMBL" id="KAK3716206.1"/>
    </source>
</evidence>
<evidence type="ECO:0000313" key="2">
    <source>
        <dbReference type="Proteomes" id="UP001281147"/>
    </source>
</evidence>